<dbReference type="Pfam" id="PF04266">
    <property type="entry name" value="ASCH"/>
    <property type="match status" value="1"/>
</dbReference>
<comment type="caution">
    <text evidence="2">The sequence shown here is derived from an EMBL/GenBank/DDBJ whole genome shotgun (WGS) entry which is preliminary data.</text>
</comment>
<evidence type="ECO:0000259" key="1">
    <source>
        <dbReference type="SMART" id="SM01022"/>
    </source>
</evidence>
<protein>
    <recommendedName>
        <fullName evidence="1">ASCH domain-containing protein</fullName>
    </recommendedName>
</protein>
<reference evidence="2 3" key="1">
    <citation type="submission" date="2024-01" db="EMBL/GenBank/DDBJ databases">
        <authorList>
            <person name="Waweru B."/>
        </authorList>
    </citation>
    <scope>NUCLEOTIDE SEQUENCE [LARGE SCALE GENOMIC DNA]</scope>
</reference>
<sequence length="429" mass="47988">MERLRDSIEELLKLNLESHINQTPEFNLGLSKDFCINLLEEDPNDMSCHSTPTDSFVGVAHYPLYKRLASALYQSVKSGAFYRNYEKMVFSDEDSNLKQKEENWNKLIKEKGFELINVLEGIFCEIHVQEPYFSLLKDGRKTIEGRCATGDYIRIGPGDLILVNKSVVLKVEDVRRYSSFSKMLQAESLEQVLPGAKTVEEGVKIYRKFYTEEKEMSNGVLAIFVSKLAAQPYLSLATILFGSSYGGVQSLLGLADTGGTVSNALPPPRSTLLSSFISLYNPNIKGSALTHGARALAKHAQRSSDGYWGVLGGSDSTKNRLAMDVIDRLIASCCWSNIHIVPQHGAVFEIRVADGYGARWSKDGTKDFLNHTWKMVTQRDGSISLREGSFLLASLNRIEAAYRAYKMECETCVSLPVVWQLEIVFENVD</sequence>
<dbReference type="SMART" id="SM01022">
    <property type="entry name" value="ASCH"/>
    <property type="match status" value="1"/>
</dbReference>
<feature type="domain" description="ASCH" evidence="1">
    <location>
        <begin position="126"/>
        <end position="229"/>
    </location>
</feature>
<proteinExistence type="predicted"/>
<dbReference type="CDD" id="cd06555">
    <property type="entry name" value="ASCH_PF0470_like"/>
    <property type="match status" value="1"/>
</dbReference>
<dbReference type="InterPro" id="IPR007374">
    <property type="entry name" value="ASCH_domain"/>
</dbReference>
<dbReference type="AlphaFoldDB" id="A0AAV1QNY4"/>
<evidence type="ECO:0000313" key="2">
    <source>
        <dbReference type="EMBL" id="CAK7322658.1"/>
    </source>
</evidence>
<accession>A0AAV1QNY4</accession>
<dbReference type="SUPFAM" id="SSF88697">
    <property type="entry name" value="PUA domain-like"/>
    <property type="match status" value="1"/>
</dbReference>
<dbReference type="Proteomes" id="UP001314170">
    <property type="component" value="Unassembled WGS sequence"/>
</dbReference>
<dbReference type="Gene3D" id="2.30.130.30">
    <property type="entry name" value="Hypothetical protein"/>
    <property type="match status" value="1"/>
</dbReference>
<dbReference type="PANTHER" id="PTHR34204:SF2">
    <property type="entry name" value="RNA-BINDING ASCH DOMAIN PROTEIN"/>
    <property type="match status" value="1"/>
</dbReference>
<gene>
    <name evidence="2" type="ORF">DCAF_LOCUS269</name>
</gene>
<evidence type="ECO:0000313" key="3">
    <source>
        <dbReference type="Proteomes" id="UP001314170"/>
    </source>
</evidence>
<keyword evidence="3" id="KW-1185">Reference proteome</keyword>
<dbReference type="InterPro" id="IPR015947">
    <property type="entry name" value="PUA-like_sf"/>
</dbReference>
<organism evidence="2 3">
    <name type="scientific">Dovyalis caffra</name>
    <dbReference type="NCBI Taxonomy" id="77055"/>
    <lineage>
        <taxon>Eukaryota</taxon>
        <taxon>Viridiplantae</taxon>
        <taxon>Streptophyta</taxon>
        <taxon>Embryophyta</taxon>
        <taxon>Tracheophyta</taxon>
        <taxon>Spermatophyta</taxon>
        <taxon>Magnoliopsida</taxon>
        <taxon>eudicotyledons</taxon>
        <taxon>Gunneridae</taxon>
        <taxon>Pentapetalae</taxon>
        <taxon>rosids</taxon>
        <taxon>fabids</taxon>
        <taxon>Malpighiales</taxon>
        <taxon>Salicaceae</taxon>
        <taxon>Flacourtieae</taxon>
        <taxon>Dovyalis</taxon>
    </lineage>
</organism>
<name>A0AAV1QNY4_9ROSI</name>
<dbReference type="EMBL" id="CAWUPB010000027">
    <property type="protein sequence ID" value="CAK7322658.1"/>
    <property type="molecule type" value="Genomic_DNA"/>
</dbReference>
<dbReference type="PANTHER" id="PTHR34204">
    <property type="entry name" value="RNA-BINDING ASCH DOMAIN PROTEIN"/>
    <property type="match status" value="1"/>
</dbReference>